<feature type="region of interest" description="Disordered" evidence="1">
    <location>
        <begin position="26"/>
        <end position="51"/>
    </location>
</feature>
<sequence>MRKYAVCWILFALLILQGCGDRERFTGTESGGEWSKSPSASASTAQLPGPSADAFKMPDVVPHLEVTVGGATFEAQKGGYCWDDKEKGISECADAAAMPPSIEDVKVKLPAHAGDEIALAWSGDPPDSVHSIAYFPGTERPVEAIEVKDGKLRVASGEGDQLYVVTAVWPQGTVPYFFGVRVEADEDAENARKTDNALRQLAWEAMPEGDKTSVVGDWHEAEVDAAGFDPSGLAIVNSEGDMIDLPSTGSERWSTLTFHTKNEAMLGPMVAVIDRESRELLGWVLRF</sequence>
<comment type="caution">
    <text evidence="2">The sequence shown here is derived from an EMBL/GenBank/DDBJ whole genome shotgun (WGS) entry which is preliminary data.</text>
</comment>
<feature type="compositionally biased region" description="Polar residues" evidence="1">
    <location>
        <begin position="36"/>
        <end position="46"/>
    </location>
</feature>
<organism evidence="2 3">
    <name type="scientific">Cohnella ginsengisoli</name>
    <dbReference type="NCBI Taxonomy" id="425004"/>
    <lineage>
        <taxon>Bacteria</taxon>
        <taxon>Bacillati</taxon>
        <taxon>Bacillota</taxon>
        <taxon>Bacilli</taxon>
        <taxon>Bacillales</taxon>
        <taxon>Paenibacillaceae</taxon>
        <taxon>Cohnella</taxon>
    </lineage>
</organism>
<dbReference type="Proteomes" id="UP001153387">
    <property type="component" value="Unassembled WGS sequence"/>
</dbReference>
<dbReference type="RefSeq" id="WP_277564532.1">
    <property type="nucleotide sequence ID" value="NZ_JAPDHZ010000002.1"/>
</dbReference>
<name>A0A9X4KFQ9_9BACL</name>
<evidence type="ECO:0000256" key="1">
    <source>
        <dbReference type="SAM" id="MobiDB-lite"/>
    </source>
</evidence>
<keyword evidence="3" id="KW-1185">Reference proteome</keyword>
<proteinExistence type="predicted"/>
<evidence type="ECO:0000313" key="3">
    <source>
        <dbReference type="Proteomes" id="UP001153387"/>
    </source>
</evidence>
<protein>
    <submittedName>
        <fullName evidence="2">Uncharacterized protein</fullName>
    </submittedName>
</protein>
<dbReference type="AlphaFoldDB" id="A0A9X4KFQ9"/>
<dbReference type="EMBL" id="JAPDHZ010000002">
    <property type="protein sequence ID" value="MDG0790734.1"/>
    <property type="molecule type" value="Genomic_DNA"/>
</dbReference>
<accession>A0A9X4KFQ9</accession>
<reference evidence="2 3" key="1">
    <citation type="submission" date="2022-10" db="EMBL/GenBank/DDBJ databases">
        <title>Comparative genomic analysis of Cohnella hashimotonis sp. nov., isolated from the International Space Station.</title>
        <authorList>
            <person name="Simpson A."/>
            <person name="Venkateswaran K."/>
        </authorList>
    </citation>
    <scope>NUCLEOTIDE SEQUENCE [LARGE SCALE GENOMIC DNA]</scope>
    <source>
        <strain evidence="2 3">DSM 18997</strain>
    </source>
</reference>
<dbReference type="PROSITE" id="PS51257">
    <property type="entry name" value="PROKAR_LIPOPROTEIN"/>
    <property type="match status" value="1"/>
</dbReference>
<gene>
    <name evidence="2" type="ORF">OMP38_07580</name>
</gene>
<evidence type="ECO:0000313" key="2">
    <source>
        <dbReference type="EMBL" id="MDG0790734.1"/>
    </source>
</evidence>